<dbReference type="PROSITE" id="PS50850">
    <property type="entry name" value="MFS"/>
    <property type="match status" value="1"/>
</dbReference>
<feature type="transmembrane region" description="Helical" evidence="7">
    <location>
        <begin position="324"/>
        <end position="345"/>
    </location>
</feature>
<dbReference type="AlphaFoldDB" id="A0A975S6T3"/>
<feature type="transmembrane region" description="Helical" evidence="7">
    <location>
        <begin position="357"/>
        <end position="379"/>
    </location>
</feature>
<feature type="transmembrane region" description="Helical" evidence="7">
    <location>
        <begin position="23"/>
        <end position="49"/>
    </location>
</feature>
<dbReference type="RefSeq" id="WP_207347292.1">
    <property type="nucleotide sequence ID" value="NZ_CP076456.1"/>
</dbReference>
<dbReference type="InterPro" id="IPR020846">
    <property type="entry name" value="MFS_dom"/>
</dbReference>
<dbReference type="GO" id="GO:0022857">
    <property type="term" value="F:transmembrane transporter activity"/>
    <property type="evidence" value="ECO:0007669"/>
    <property type="project" value="InterPro"/>
</dbReference>
<feature type="transmembrane region" description="Helical" evidence="7">
    <location>
        <begin position="268"/>
        <end position="288"/>
    </location>
</feature>
<dbReference type="EMBL" id="CP076456">
    <property type="protein sequence ID" value="QWQ36884.1"/>
    <property type="molecule type" value="Genomic_DNA"/>
</dbReference>
<dbReference type="GO" id="GO:0005886">
    <property type="term" value="C:plasma membrane"/>
    <property type="evidence" value="ECO:0007669"/>
    <property type="project" value="UniProtKB-SubCell"/>
</dbReference>
<evidence type="ECO:0000256" key="1">
    <source>
        <dbReference type="ARBA" id="ARBA00004651"/>
    </source>
</evidence>
<keyword evidence="4 7" id="KW-0812">Transmembrane</keyword>
<feature type="transmembrane region" description="Helical" evidence="7">
    <location>
        <begin position="87"/>
        <end position="105"/>
    </location>
</feature>
<organism evidence="9 10">
    <name type="scientific">Arthrobacter sunyaminii</name>
    <dbReference type="NCBI Taxonomy" id="2816859"/>
    <lineage>
        <taxon>Bacteria</taxon>
        <taxon>Bacillati</taxon>
        <taxon>Actinomycetota</taxon>
        <taxon>Actinomycetes</taxon>
        <taxon>Micrococcales</taxon>
        <taxon>Micrococcaceae</taxon>
        <taxon>Arthrobacter</taxon>
    </lineage>
</organism>
<dbReference type="CDD" id="cd06173">
    <property type="entry name" value="MFS_MefA_like"/>
    <property type="match status" value="1"/>
</dbReference>
<name>A0A975S6T3_9MICC</name>
<evidence type="ECO:0000313" key="10">
    <source>
        <dbReference type="Proteomes" id="UP000680588"/>
    </source>
</evidence>
<evidence type="ECO:0000256" key="5">
    <source>
        <dbReference type="ARBA" id="ARBA00022989"/>
    </source>
</evidence>
<reference evidence="9" key="1">
    <citation type="submission" date="2021-06" db="EMBL/GenBank/DDBJ databases">
        <title>Novel species in genus Arthrobacter.</title>
        <authorList>
            <person name="Zhang G."/>
        </authorList>
    </citation>
    <scope>NUCLEOTIDE SEQUENCE</scope>
    <source>
        <strain evidence="9">Zg-ZUI122</strain>
    </source>
</reference>
<dbReference type="PANTHER" id="PTHR23513">
    <property type="entry name" value="INTEGRAL MEMBRANE EFFLUX PROTEIN-RELATED"/>
    <property type="match status" value="1"/>
</dbReference>
<dbReference type="InterPro" id="IPR010290">
    <property type="entry name" value="TM_effector"/>
</dbReference>
<protein>
    <submittedName>
        <fullName evidence="9">MFS transporter</fullName>
    </submittedName>
</protein>
<proteinExistence type="predicted"/>
<evidence type="ECO:0000256" key="4">
    <source>
        <dbReference type="ARBA" id="ARBA00022692"/>
    </source>
</evidence>
<feature type="domain" description="Major facilitator superfamily (MFS) profile" evidence="8">
    <location>
        <begin position="14"/>
        <end position="411"/>
    </location>
</feature>
<keyword evidence="2" id="KW-0813">Transport</keyword>
<feature type="transmembrane region" description="Helical" evidence="7">
    <location>
        <begin position="55"/>
        <end position="80"/>
    </location>
</feature>
<keyword evidence="5 7" id="KW-1133">Transmembrane helix</keyword>
<dbReference type="KEGG" id="asun:KG104_03545"/>
<keyword evidence="10" id="KW-1185">Reference proteome</keyword>
<dbReference type="Gene3D" id="1.20.1250.20">
    <property type="entry name" value="MFS general substrate transporter like domains"/>
    <property type="match status" value="1"/>
</dbReference>
<gene>
    <name evidence="9" type="ORF">KG104_03545</name>
</gene>
<keyword evidence="3" id="KW-1003">Cell membrane</keyword>
<evidence type="ECO:0000313" key="9">
    <source>
        <dbReference type="EMBL" id="QWQ36884.1"/>
    </source>
</evidence>
<feature type="transmembrane region" description="Helical" evidence="7">
    <location>
        <begin position="232"/>
        <end position="256"/>
    </location>
</feature>
<dbReference type="PANTHER" id="PTHR23513:SF11">
    <property type="entry name" value="STAPHYLOFERRIN A TRANSPORTER"/>
    <property type="match status" value="1"/>
</dbReference>
<sequence length="430" mass="44667">MATPASGPARQGHPFAALRHRGFALFFSGALVSNTGTWLGNLTVPYVLYQNTGSAVWVGFAAAAQFGPALLLSPLGGLLADSLDRRLLLLWTQVAMGGVAVAMWMQWASGLHSPVLLIGLLTLFGIFNGLNNPAWQSLVNDLVPRRDVLSAVTLNSLQFNLARAVGPALAGVLLATMGATWAFFFNAVSFAVVVVTLLFVRPCRTVVKPAHRQGFAAQWRQAGSHLASSRPLLLAVALCCLAGMLSNPIFSLTVVFAETVYFTDTVGLGLLTAALGAGSVVYALTGLLAGGRRPDFARRAVLGITGLGIGHMLLSVLPGLGWGLASAVLIGAAFLAVMSTLNSVIQLLAPDRLRGRILAVRHMAFSTSVAAGSLAAGYLTDAVGVQTTCLLIGVVLLLAGAALLCLPRVTALLDRAAAGEKESPGPNSIR</sequence>
<evidence type="ECO:0000256" key="7">
    <source>
        <dbReference type="SAM" id="Phobius"/>
    </source>
</evidence>
<accession>A0A975S6T3</accession>
<evidence type="ECO:0000256" key="6">
    <source>
        <dbReference type="ARBA" id="ARBA00023136"/>
    </source>
</evidence>
<feature type="transmembrane region" description="Helical" evidence="7">
    <location>
        <begin position="181"/>
        <end position="200"/>
    </location>
</feature>
<dbReference type="Proteomes" id="UP000680588">
    <property type="component" value="Chromosome"/>
</dbReference>
<dbReference type="SUPFAM" id="SSF103473">
    <property type="entry name" value="MFS general substrate transporter"/>
    <property type="match status" value="1"/>
</dbReference>
<comment type="subcellular location">
    <subcellularLocation>
        <location evidence="1">Cell membrane</location>
        <topology evidence="1">Multi-pass membrane protein</topology>
    </subcellularLocation>
</comment>
<evidence type="ECO:0000256" key="3">
    <source>
        <dbReference type="ARBA" id="ARBA00022475"/>
    </source>
</evidence>
<keyword evidence="6 7" id="KW-0472">Membrane</keyword>
<evidence type="ECO:0000256" key="2">
    <source>
        <dbReference type="ARBA" id="ARBA00022448"/>
    </source>
</evidence>
<evidence type="ECO:0000259" key="8">
    <source>
        <dbReference type="PROSITE" id="PS50850"/>
    </source>
</evidence>
<dbReference type="InterPro" id="IPR036259">
    <property type="entry name" value="MFS_trans_sf"/>
</dbReference>
<feature type="transmembrane region" description="Helical" evidence="7">
    <location>
        <begin position="385"/>
        <end position="406"/>
    </location>
</feature>
<dbReference type="Pfam" id="PF05977">
    <property type="entry name" value="MFS_3"/>
    <property type="match status" value="1"/>
</dbReference>
<feature type="transmembrane region" description="Helical" evidence="7">
    <location>
        <begin position="300"/>
        <end position="318"/>
    </location>
</feature>